<proteinExistence type="predicted"/>
<dbReference type="AlphaFoldDB" id="A0A3E0W372"/>
<dbReference type="EMBL" id="NBXA01000003">
    <property type="protein sequence ID" value="RFA16209.1"/>
    <property type="molecule type" value="Genomic_DNA"/>
</dbReference>
<keyword evidence="1" id="KW-0812">Transmembrane</keyword>
<keyword evidence="1" id="KW-1133">Transmembrane helix</keyword>
<evidence type="ECO:0000256" key="1">
    <source>
        <dbReference type="SAM" id="Phobius"/>
    </source>
</evidence>
<gene>
    <name evidence="2" type="ORF">B7R21_02155</name>
</gene>
<organism evidence="2 3">
    <name type="scientific">Subtercola boreus</name>
    <dbReference type="NCBI Taxonomy" id="120213"/>
    <lineage>
        <taxon>Bacteria</taxon>
        <taxon>Bacillati</taxon>
        <taxon>Actinomycetota</taxon>
        <taxon>Actinomycetes</taxon>
        <taxon>Micrococcales</taxon>
        <taxon>Microbacteriaceae</taxon>
        <taxon>Subtercola</taxon>
    </lineage>
</organism>
<keyword evidence="1" id="KW-0472">Membrane</keyword>
<evidence type="ECO:0000313" key="3">
    <source>
        <dbReference type="Proteomes" id="UP000256709"/>
    </source>
</evidence>
<comment type="caution">
    <text evidence="2">The sequence shown here is derived from an EMBL/GenBank/DDBJ whole genome shotgun (WGS) entry which is preliminary data.</text>
</comment>
<dbReference type="Proteomes" id="UP000256709">
    <property type="component" value="Unassembled WGS sequence"/>
</dbReference>
<protein>
    <submittedName>
        <fullName evidence="2">Uncharacterized protein</fullName>
    </submittedName>
</protein>
<sequence length="66" mass="6790">MPGIRLIGLIGPIGMIGMIGMIASRMAIRRRSETTLGGAASIVPPRSAGASPGECLAPQFSCSYNE</sequence>
<name>A0A3E0W372_9MICO</name>
<feature type="transmembrane region" description="Helical" evidence="1">
    <location>
        <begin position="6"/>
        <end position="23"/>
    </location>
</feature>
<evidence type="ECO:0000313" key="2">
    <source>
        <dbReference type="EMBL" id="RFA16209.1"/>
    </source>
</evidence>
<accession>A0A3E0W372</accession>
<reference evidence="2 3" key="1">
    <citation type="submission" date="2017-04" db="EMBL/GenBank/DDBJ databases">
        <title>Comparative genome analysis of Subtercola boreus.</title>
        <authorList>
            <person name="Cho Y.-J."/>
            <person name="Cho A."/>
            <person name="Kim O.-S."/>
            <person name="Lee J.-I."/>
        </authorList>
    </citation>
    <scope>NUCLEOTIDE SEQUENCE [LARGE SCALE GENOMIC DNA]</scope>
    <source>
        <strain evidence="2 3">P27444</strain>
    </source>
</reference>